<dbReference type="eggNOG" id="ENOG502ZI92">
    <property type="taxonomic scope" value="Bacteria"/>
</dbReference>
<dbReference type="Proteomes" id="UP000002072">
    <property type="component" value="Chromosome"/>
</dbReference>
<evidence type="ECO:0000313" key="1">
    <source>
        <dbReference type="EMBL" id="ACZ01306.1"/>
    </source>
</evidence>
<proteinExistence type="predicted"/>
<dbReference type="AlphaFoldDB" id="D1AYD0"/>
<dbReference type="HOGENOM" id="CLU_129766_0_0_0"/>
<name>D1AYD0_STRM9</name>
<dbReference type="RefSeq" id="WP_012858856.1">
    <property type="nucleotide sequence ID" value="NC_013515.1"/>
</dbReference>
<dbReference type="OrthoDB" id="95468at2"/>
<dbReference type="KEGG" id="smf:Smon_0838"/>
<dbReference type="STRING" id="519441.Smon_0838"/>
<keyword evidence="2" id="KW-1185">Reference proteome</keyword>
<evidence type="ECO:0000313" key="2">
    <source>
        <dbReference type="Proteomes" id="UP000002072"/>
    </source>
</evidence>
<organism evidence="1 2">
    <name type="scientific">Streptobacillus moniliformis (strain ATCC 14647 / DSM 12112 / NCTC 10651 / 9901)</name>
    <dbReference type="NCBI Taxonomy" id="519441"/>
    <lineage>
        <taxon>Bacteria</taxon>
        <taxon>Fusobacteriati</taxon>
        <taxon>Fusobacteriota</taxon>
        <taxon>Fusobacteriia</taxon>
        <taxon>Fusobacteriales</taxon>
        <taxon>Leptotrichiaceae</taxon>
        <taxon>Streptobacillus</taxon>
    </lineage>
</organism>
<dbReference type="GeneID" id="29673252"/>
<dbReference type="EMBL" id="CP001779">
    <property type="protein sequence ID" value="ACZ01306.1"/>
    <property type="molecule type" value="Genomic_DNA"/>
</dbReference>
<protein>
    <recommendedName>
        <fullName evidence="3">Outer membrane lipoprotein carrier protein LolA</fullName>
    </recommendedName>
</protein>
<accession>D1AYD0</accession>
<gene>
    <name evidence="1" type="ordered locus">Smon_0838</name>
</gene>
<evidence type="ECO:0008006" key="3">
    <source>
        <dbReference type="Google" id="ProtNLM"/>
    </source>
</evidence>
<sequence>MKKIFALTILLTSLNFSKTFDFLQQNFNAEIVEFSEINNKKKKKIYNLEYMPNTVKFEVLEPKLNKGEIITYSNGKKTLYSPKLKQTVEQKLSFDDTSLYSILEELSNMDKNSTYEIKNRKYIFENKVLVEIIADKYKIRFSEYIDKKPQKIQYISNYANFEYLIKY</sequence>
<reference evidence="1 2" key="1">
    <citation type="journal article" date="2009" name="Stand. Genomic Sci.">
        <title>Complete genome sequence of Streptobacillus moniliformis type strain (9901T).</title>
        <authorList>
            <person name="Nolan M."/>
            <person name="Gronow S."/>
            <person name="Lapidus A."/>
            <person name="Ivanova N."/>
            <person name="Copeland A."/>
            <person name="Lucas S."/>
            <person name="Del Rio T.G."/>
            <person name="Chen F."/>
            <person name="Tice H."/>
            <person name="Pitluck S."/>
            <person name="Cheng J.F."/>
            <person name="Sims D."/>
            <person name="Meincke L."/>
            <person name="Bruce D."/>
            <person name="Goodwin L."/>
            <person name="Brettin T."/>
            <person name="Han C."/>
            <person name="Detter J.C."/>
            <person name="Ovchinikova G."/>
            <person name="Pati A."/>
            <person name="Mavromatis K."/>
            <person name="Mikhailova N."/>
            <person name="Chen A."/>
            <person name="Palaniappan K."/>
            <person name="Land M."/>
            <person name="Hauser L."/>
            <person name="Chang Y.J."/>
            <person name="Jeffries C.D."/>
            <person name="Rohde M."/>
            <person name="Sproer C."/>
            <person name="Goker M."/>
            <person name="Bristow J."/>
            <person name="Eisen J.A."/>
            <person name="Markowitz V."/>
            <person name="Hugenholtz P."/>
            <person name="Kyrpides N.C."/>
            <person name="Klenk H.P."/>
            <person name="Chain P."/>
        </authorList>
    </citation>
    <scope>NUCLEOTIDE SEQUENCE [LARGE SCALE GENOMIC DNA]</scope>
    <source>
        <strain evidence="2">ATCC 14647 / DSM 12112 / NCTC 10651 / 9901</strain>
    </source>
</reference>